<dbReference type="OrthoDB" id="7605830at2759"/>
<dbReference type="PANTHER" id="PTHR11439">
    <property type="entry name" value="GAG-POL-RELATED RETROTRANSPOSON"/>
    <property type="match status" value="1"/>
</dbReference>
<dbReference type="InterPro" id="IPR043502">
    <property type="entry name" value="DNA/RNA_pol_sf"/>
</dbReference>
<evidence type="ECO:0000259" key="1">
    <source>
        <dbReference type="Pfam" id="PF07727"/>
    </source>
</evidence>
<dbReference type="SUPFAM" id="SSF56672">
    <property type="entry name" value="DNA/RNA polymerases"/>
    <property type="match status" value="1"/>
</dbReference>
<reference evidence="2" key="1">
    <citation type="submission" date="2025-08" db="UniProtKB">
        <authorList>
            <consortium name="RefSeq"/>
        </authorList>
    </citation>
    <scope>IDENTIFICATION</scope>
</reference>
<dbReference type="Pfam" id="PF07727">
    <property type="entry name" value="RVT_2"/>
    <property type="match status" value="1"/>
</dbReference>
<evidence type="ECO:0000313" key="2">
    <source>
        <dbReference type="RefSeq" id="XP_016499347.1"/>
    </source>
</evidence>
<feature type="domain" description="Reverse transcriptase Ty1/copia-type" evidence="1">
    <location>
        <begin position="122"/>
        <end position="206"/>
    </location>
</feature>
<dbReference type="KEGG" id="nta:107817962"/>
<sequence length="398" mass="45781">MTDYVTVAALDQSPKPYSIFNHVCYDGLKPAYQDYLRAFSVVIEPQIFHEASKDKNWIEVMKAEIQILEDNKTWELVPLPARKTPIGCRWIYKVKYKANGDIERLTSRLVAKTIPYLQRSKTEKIVVILIYVDDMIIVGNDLTLMEETKKQLHQSFKLKDLGELKYFLAIGFCRSRRGIMMNQRKYGLELISKMGLSAAKPRWTPLDCNQKLTTTELDEVAGSSSDEPLEDKGQYQRLIRKLMYLTMTILDIVFVVQTFSQFMQNPKRSHWEAAIRVVKYMKREPGLGIMMSSNTKNTLTAFCDVDWPFCPNTRKSVTGFVVKHGDSLVAWMSKKQNTVFKSSAKVEYKSMSSVVSELVWLIGVFKELGAKVELLVLLHCDSKVALQIETNPVYHERT</sequence>
<dbReference type="AlphaFoldDB" id="A0A1S4CDQ4"/>
<dbReference type="PANTHER" id="PTHR11439:SF452">
    <property type="entry name" value="REVERSE TRANSCRIPTASE TY1_COPIA-TYPE DOMAIN-CONTAINING PROTEIN"/>
    <property type="match status" value="1"/>
</dbReference>
<dbReference type="PaxDb" id="4097-A0A1S4CDQ4"/>
<dbReference type="InterPro" id="IPR013103">
    <property type="entry name" value="RVT_2"/>
</dbReference>
<protein>
    <submittedName>
        <fullName evidence="2">Uncharacterized mitochondrial protein AtMg00810-like</fullName>
    </submittedName>
</protein>
<organism evidence="2">
    <name type="scientific">Nicotiana tabacum</name>
    <name type="common">Common tobacco</name>
    <dbReference type="NCBI Taxonomy" id="4097"/>
    <lineage>
        <taxon>Eukaryota</taxon>
        <taxon>Viridiplantae</taxon>
        <taxon>Streptophyta</taxon>
        <taxon>Embryophyta</taxon>
        <taxon>Tracheophyta</taxon>
        <taxon>Spermatophyta</taxon>
        <taxon>Magnoliopsida</taxon>
        <taxon>eudicotyledons</taxon>
        <taxon>Gunneridae</taxon>
        <taxon>Pentapetalae</taxon>
        <taxon>asterids</taxon>
        <taxon>lamiids</taxon>
        <taxon>Solanales</taxon>
        <taxon>Solanaceae</taxon>
        <taxon>Nicotianoideae</taxon>
        <taxon>Nicotianeae</taxon>
        <taxon>Nicotiana</taxon>
    </lineage>
</organism>
<dbReference type="STRING" id="4097.A0A1S4CDQ4"/>
<name>A0A1S4CDQ4_TOBAC</name>
<accession>A0A1S4CDQ4</accession>
<proteinExistence type="predicted"/>
<dbReference type="CDD" id="cd09272">
    <property type="entry name" value="RNase_HI_RT_Ty1"/>
    <property type="match status" value="1"/>
</dbReference>
<dbReference type="RefSeq" id="XP_016499347.1">
    <property type="nucleotide sequence ID" value="XM_016643861.1"/>
</dbReference>
<gene>
    <name evidence="2" type="primary">LOC107817962</name>
</gene>